<evidence type="ECO:0000259" key="5">
    <source>
        <dbReference type="Pfam" id="PF13012"/>
    </source>
</evidence>
<protein>
    <recommendedName>
        <fullName evidence="2">COP9 signalosome complex subunit 6</fullName>
    </recommendedName>
</protein>
<dbReference type="GO" id="GO:0000338">
    <property type="term" value="P:protein deneddylation"/>
    <property type="evidence" value="ECO:0007669"/>
    <property type="project" value="InterPro"/>
</dbReference>
<keyword evidence="2" id="KW-0736">Signalosome</keyword>
<dbReference type="GeneID" id="54420006"/>
<proteinExistence type="inferred from homology"/>
<comment type="similarity">
    <text evidence="1 2">Belongs to the peptidase M67A family. CSN6 subfamily.</text>
</comment>
<dbReference type="InterPro" id="IPR024969">
    <property type="entry name" value="EIF3F/CSN6-like_C"/>
</dbReference>
<dbReference type="EMBL" id="ML975157">
    <property type="protein sequence ID" value="KAF1812513.1"/>
    <property type="molecule type" value="Genomic_DNA"/>
</dbReference>
<dbReference type="OrthoDB" id="1378at2759"/>
<dbReference type="Pfam" id="PF13012">
    <property type="entry name" value="MitMem_reg"/>
    <property type="match status" value="1"/>
</dbReference>
<evidence type="ECO:0000256" key="3">
    <source>
        <dbReference type="SAM" id="MobiDB-lite"/>
    </source>
</evidence>
<dbReference type="InterPro" id="IPR000555">
    <property type="entry name" value="JAMM/MPN+_dom"/>
</dbReference>
<keyword evidence="2" id="KW-0539">Nucleus</keyword>
<reference evidence="8" key="2">
    <citation type="submission" date="2020-04" db="EMBL/GenBank/DDBJ databases">
        <authorList>
            <consortium name="NCBI Genome Project"/>
        </authorList>
    </citation>
    <scope>NUCLEOTIDE SEQUENCE</scope>
    <source>
        <strain evidence="8">CBS 781.70</strain>
    </source>
</reference>
<evidence type="ECO:0000259" key="4">
    <source>
        <dbReference type="Pfam" id="PF01398"/>
    </source>
</evidence>
<dbReference type="CDD" id="cd08063">
    <property type="entry name" value="MPN_CSN6"/>
    <property type="match status" value="1"/>
</dbReference>
<feature type="domain" description="EIF3F/CSN6-like C-terminal" evidence="5">
    <location>
        <begin position="253"/>
        <end position="365"/>
    </location>
</feature>
<gene>
    <name evidence="6 8" type="ORF">P152DRAFT_458352</name>
</gene>
<dbReference type="Gene3D" id="3.40.140.10">
    <property type="entry name" value="Cytidine Deaminase, domain 2"/>
    <property type="match status" value="1"/>
</dbReference>
<evidence type="ECO:0000256" key="1">
    <source>
        <dbReference type="ARBA" id="ARBA00010893"/>
    </source>
</evidence>
<dbReference type="RefSeq" id="XP_033534144.1">
    <property type="nucleotide sequence ID" value="XM_033679436.1"/>
</dbReference>
<feature type="domain" description="JAB1/MPN/MOV34 metalloenzyme" evidence="4">
    <location>
        <begin position="20"/>
        <end position="108"/>
    </location>
</feature>
<dbReference type="Pfam" id="PF01398">
    <property type="entry name" value="JAB"/>
    <property type="match status" value="1"/>
</dbReference>
<feature type="compositionally biased region" description="Polar residues" evidence="3">
    <location>
        <begin position="392"/>
        <end position="401"/>
    </location>
</feature>
<accession>A0A6G1G390</accession>
<dbReference type="GO" id="GO:0005737">
    <property type="term" value="C:cytoplasm"/>
    <property type="evidence" value="ECO:0007669"/>
    <property type="project" value="UniProtKB-SubCell"/>
</dbReference>
<dbReference type="Proteomes" id="UP000504638">
    <property type="component" value="Unplaced"/>
</dbReference>
<dbReference type="AlphaFoldDB" id="A0A6G1G390"/>
<evidence type="ECO:0000313" key="8">
    <source>
        <dbReference type="RefSeq" id="XP_033534144.1"/>
    </source>
</evidence>
<reference evidence="8" key="3">
    <citation type="submission" date="2025-04" db="UniProtKB">
        <authorList>
            <consortium name="RefSeq"/>
        </authorList>
    </citation>
    <scope>IDENTIFICATION</scope>
    <source>
        <strain evidence="8">CBS 781.70</strain>
    </source>
</reference>
<organism evidence="6">
    <name type="scientific">Eremomyces bilateralis CBS 781.70</name>
    <dbReference type="NCBI Taxonomy" id="1392243"/>
    <lineage>
        <taxon>Eukaryota</taxon>
        <taxon>Fungi</taxon>
        <taxon>Dikarya</taxon>
        <taxon>Ascomycota</taxon>
        <taxon>Pezizomycotina</taxon>
        <taxon>Dothideomycetes</taxon>
        <taxon>Dothideomycetes incertae sedis</taxon>
        <taxon>Eremomycetales</taxon>
        <taxon>Eremomycetaceae</taxon>
        <taxon>Eremomyces</taxon>
    </lineage>
</organism>
<dbReference type="PANTHER" id="PTHR10540">
    <property type="entry name" value="EUKARYOTIC TRANSLATION INITIATION FACTOR 3 SUBUNIT F-RELATED"/>
    <property type="match status" value="1"/>
</dbReference>
<keyword evidence="7" id="KW-1185">Reference proteome</keyword>
<name>A0A6G1G390_9PEZI</name>
<dbReference type="GO" id="GO:0008237">
    <property type="term" value="F:metallopeptidase activity"/>
    <property type="evidence" value="ECO:0007669"/>
    <property type="project" value="InterPro"/>
</dbReference>
<reference evidence="6 8" key="1">
    <citation type="submission" date="2020-01" db="EMBL/GenBank/DDBJ databases">
        <authorList>
            <consortium name="DOE Joint Genome Institute"/>
            <person name="Haridas S."/>
            <person name="Albert R."/>
            <person name="Binder M."/>
            <person name="Bloem J."/>
            <person name="Labutti K."/>
            <person name="Salamov A."/>
            <person name="Andreopoulos B."/>
            <person name="Baker S.E."/>
            <person name="Barry K."/>
            <person name="Bills G."/>
            <person name="Bluhm B.H."/>
            <person name="Cannon C."/>
            <person name="Castanera R."/>
            <person name="Culley D.E."/>
            <person name="Daum C."/>
            <person name="Ezra D."/>
            <person name="Gonzalez J.B."/>
            <person name="Henrissat B."/>
            <person name="Kuo A."/>
            <person name="Liang C."/>
            <person name="Lipzen A."/>
            <person name="Lutzoni F."/>
            <person name="Magnuson J."/>
            <person name="Mondo S."/>
            <person name="Nolan M."/>
            <person name="Ohm R."/>
            <person name="Pangilinan J."/>
            <person name="Park H.-J."/>
            <person name="Ramirez L."/>
            <person name="Alfaro M."/>
            <person name="Sun H."/>
            <person name="Tritt A."/>
            <person name="Yoshinaga Y."/>
            <person name="Zwiers L.-H."/>
            <person name="Turgeon B.G."/>
            <person name="Goodwin S.B."/>
            <person name="Spatafora J.W."/>
            <person name="Crous P.W."/>
            <person name="Grigoriev I.V."/>
        </authorList>
    </citation>
    <scope>NUCLEOTIDE SEQUENCE</scope>
    <source>
        <strain evidence="6 8">CBS 781.70</strain>
    </source>
</reference>
<evidence type="ECO:0000313" key="6">
    <source>
        <dbReference type="EMBL" id="KAF1812513.1"/>
    </source>
</evidence>
<keyword evidence="2" id="KW-0963">Cytoplasm</keyword>
<comment type="subcellular location">
    <subcellularLocation>
        <location evidence="2">Cytoplasm</location>
    </subcellularLocation>
    <subcellularLocation>
        <location evidence="2">Nucleus</location>
    </subcellularLocation>
</comment>
<dbReference type="GO" id="GO:0008180">
    <property type="term" value="C:COP9 signalosome"/>
    <property type="evidence" value="ECO:0007669"/>
    <property type="project" value="UniProtKB-UniRule"/>
</dbReference>
<dbReference type="PANTHER" id="PTHR10540:SF8">
    <property type="entry name" value="COP9 SIGNALOSOME COMPLEX SUBUNIT 6"/>
    <property type="match status" value="1"/>
</dbReference>
<dbReference type="InterPro" id="IPR033859">
    <property type="entry name" value="MPN_CSN6"/>
</dbReference>
<comment type="function">
    <text evidence="2">Component of the COP9 signalosome complex (CSN), a complex involved in various cellular and developmental processes.</text>
</comment>
<evidence type="ECO:0000256" key="2">
    <source>
        <dbReference type="RuleBase" id="RU367006"/>
    </source>
</evidence>
<sequence length="401" mass="43448">MQTESPNPLIHNAPASDTSPRVQLHPLVLLTISDTITRHNLRDSEELSVGIILGQQNGREVTMEAAFECKTVTTEGTVLFDEEYLRVRLDHLREVYPSPQLDLVGWFGLGLPSGPALYHSVIQDQFQHRLGHDNALLLLFHPTAVGEPELAMGKLPVSVYEGVVINEPNAMDVDGGDRAKGLRFRGLECAIETSEAEMIAIDFVAKGGGNATAVERPNEPASESSGKGKGKALSVDDLVNGAEQAPEVQLSPAEEDLISSLTAKLNASKMLHQRISLLGSYVSSLPPSYLTDPSLPIQTSSDPETDQTLPNHQILRSISGLIRRLPILPPPSTVEFQREVSEQRTDVTLLDLLAKVTESINESREMGKKVAAVEIGRSFGRKGSGMQGLQELPSTAFDSPT</sequence>
<evidence type="ECO:0000313" key="7">
    <source>
        <dbReference type="Proteomes" id="UP000504638"/>
    </source>
</evidence>
<feature type="region of interest" description="Disordered" evidence="3">
    <location>
        <begin position="211"/>
        <end position="233"/>
    </location>
</feature>
<feature type="region of interest" description="Disordered" evidence="3">
    <location>
        <begin position="382"/>
        <end position="401"/>
    </location>
</feature>